<dbReference type="Pfam" id="PF00698">
    <property type="entry name" value="Acyl_transf_1"/>
    <property type="match status" value="1"/>
</dbReference>
<dbReference type="SMART" id="SM00827">
    <property type="entry name" value="PKS_AT"/>
    <property type="match status" value="1"/>
</dbReference>
<dbReference type="Pfam" id="PF16197">
    <property type="entry name" value="KAsynt_C_assoc"/>
    <property type="match status" value="1"/>
</dbReference>
<dbReference type="SMART" id="SM00825">
    <property type="entry name" value="PKS_KS"/>
    <property type="match status" value="1"/>
</dbReference>
<dbReference type="Gene3D" id="3.40.50.1820">
    <property type="entry name" value="alpha/beta hydrolase"/>
    <property type="match status" value="1"/>
</dbReference>
<dbReference type="UniPathway" id="UPA00094"/>
<dbReference type="SMART" id="SM00829">
    <property type="entry name" value="PKS_ER"/>
    <property type="match status" value="1"/>
</dbReference>
<dbReference type="Gene3D" id="3.40.47.10">
    <property type="match status" value="1"/>
</dbReference>
<dbReference type="PANTHER" id="PTHR43775:SF23">
    <property type="entry name" value="FATTY ACID SYNTHASE 3"/>
    <property type="match status" value="1"/>
</dbReference>
<dbReference type="SUPFAM" id="SSF53901">
    <property type="entry name" value="Thiolase-like"/>
    <property type="match status" value="1"/>
</dbReference>
<dbReference type="GO" id="GO:0004312">
    <property type="term" value="F:fatty acid synthase activity"/>
    <property type="evidence" value="ECO:0007669"/>
    <property type="project" value="TreeGrafter"/>
</dbReference>
<dbReference type="InterPro" id="IPR032821">
    <property type="entry name" value="PKS_assoc"/>
</dbReference>
<sequence>MTGKHEVVISGIAGLFPESDDFDELIAKLMSGIDMVTNDERRWVPGEMGVPSATGKIKNVNNFDMGLFGISRKLVEITDPLTRLSISQSYRAVIDAGLNPNDISGTNTAVIMSSFTSETEEGYLTQNTDLGTYGVIANSRAMQANRVSFFLNLKGSSNVMDSTWCGGAQALQVAYDLISTGLADAAIIGSSSLIFRPQVSIHYQALGRLSQDGATRCFSADASGYARSEACVAMFLQRAETAKRSYGTVLGVETLHRGLRNEKFSDFSPECFKEFLEDVYDKAGVDPKDVAYYEGAGLASRVFDAKELNVVADLFLGGRTKPLLIGSVKSNLGHTEGASNLVSLAKALIAADRGVIPANLRFKSPNPDVPALLSGKMKVVTEPTKLEGDILAVTDVGISGGTLSHIILRRNQKPKPKLLKYEELPSPVPRLVLLSDRNETNLQHSMKRLEYSLFDDEYYTLINSLNKEGVKGHLYRGYTVLNGNPNIYNQMESYVDARKEGERPIWYVFSGMGSQWPKMGKALLQLPVFARAVQRCHEVLVPKGIDLLDILTNEDPKVFDSILNSFVGIAAVQIGLVDVLREVGIEPDGMIGHSVGELGCGYADGCLTLEQMIMSAYARGKASLEATLIKGTMAAVGMGYNEIKDKVPPTVDVACHNSKTSCTLSGPKEDMEVYIDKLKSEDTFAKLVNVANIAYHSRYIQPAGPLLLNYLKPIIPEPTLRSKKWLSSSNPESQWDTDLARYSSAEYYTNNLLSAVLFEEVAEKIPSGAIIVEIAPHGLLQAIIKRSHPSASHVALTSRFDEDNLMYLMAALGKLYINGVSLNVEKLFPPVTFPVSRGTPPLSHFLGWSDTENINYADNRQNLSESTWKDMSIEMRQDKYAPLAYHKIKGKVILPNSFYLGKVAKHFMKVKGKTNSMVEFDNIRFYNKAELPLIGGSCDINLQLQEGTGSFCFACTNDGGLLSTGKLSIVDPPKAPKVEHPPNNLTESALIFEGKDVNEFLESHGLSLESKFDVIRNVVLDGDWLRAEVNWNGSMVEFINGLLTLIGFFNAKLHDVLHLVEEIESMTINFAAFSGLNKQNLDVVYNHNSRFLHCPGITMLLPKTKELESNKRSGESLFEVHRFVPYDFGEIGSGYSAINTCHQLIIENALVPTDTSTKIKTVCVGENFFHDALTVLSNTSNQMALRTIASESILEHEMPSLRGEIVWVVSANSLSSKTIDLIKSSANKAFILTPKTEISTEINNEIFTFSSSFEKFSIKTFEKNLKNKIEKVYYGEDYLTHLESKLLQVYESSLFDKGAPEMVYLISSVDSQSTIISVLDETKSLPHHNLLRFQFGNRSVSKLEKELTNLKVNVIWNNVRGTIRSFFGKSTGSDFTPNSGVSIYSLSNVISSSDALALGLNLTDITGSLDKDDIGVLDYANSEVMGLGRYDHLTKSFVEDDVLKWEKPMHWAPEEAATVPLLYSLAMYIMRTNSEEVVDNSILINRGLLPLSQALITLAVNQNIETYVTVYGDEEKKQILKLFPKLKIENIFDCCKPSFYIRLLEKTEGRGVYKVVNTFKEEDMIKPCTYSTGDLGVIIQVSMAPAVNKQKMGMSIFLTQVIAKGITSESLMNLCKEDKLYIRDAVDKAIKNGQVRPFAGKMLIPEEATNVDAIKYLKSAKSKLVVKLVGESSTKKSSILNCSSDKTYVILNDREDKSTIWLELAGWLLGRGARKICIVLKDTNLTGVSSLRYCSLKEKYSSSKLTLQSTDCLRSEKSIRNFINDCSTCLSTIFIMTLGNRDLVENIIREIENTGVNCGLVCLGRGAERTCERRAKQGLMSLCVRVGADERDSRIALEYLDSLISQSSRNPIVTVKSGLAKAAVSQEVEIQYVPCTFDELHQLLLLSTSMPTFVELPTHSPRKVFGKELNPIYIFPGLRPQKIRRIARKLFYPALEVRLPPNEDLQQMAGELADQMSSSARKMFTLVAERWGGVLALEVASRLESLGKIVRVILIDGGPSDVRRWASELMADPLSLINRYINIPYKVKTKLKESTDWNEMVEAITTESKILPLEKQSTVDSLDFLRKRLKGVSINPPNYKMKRPCYLFKCDLDAKMDQSGLEEYLRSEAIVRVMASETEEEVIERITDEINSLALYEIDDGAYPPKEEFIKTSFFKCKIKSKAL</sequence>
<feature type="domain" description="Ketosynthase family 3 (KS3)" evidence="1">
    <location>
        <begin position="4"/>
        <end position="410"/>
    </location>
</feature>
<dbReference type="EMBL" id="GBHO01016073">
    <property type="protein sequence ID" value="JAG27531.1"/>
    <property type="molecule type" value="Transcribed_RNA"/>
</dbReference>
<dbReference type="InterPro" id="IPR014043">
    <property type="entry name" value="Acyl_transferase_dom"/>
</dbReference>
<dbReference type="PANTHER" id="PTHR43775">
    <property type="entry name" value="FATTY ACID SYNTHASE"/>
    <property type="match status" value="1"/>
</dbReference>
<dbReference type="InterPro" id="IPR042104">
    <property type="entry name" value="PKS_dehydratase_sf"/>
</dbReference>
<dbReference type="Gene3D" id="3.10.129.110">
    <property type="entry name" value="Polyketide synthase dehydratase"/>
    <property type="match status" value="1"/>
</dbReference>
<dbReference type="InterPro" id="IPR014031">
    <property type="entry name" value="Ketoacyl_synth_C"/>
</dbReference>
<dbReference type="EMBL" id="GBHO01016074">
    <property type="protein sequence ID" value="JAG27530.1"/>
    <property type="molecule type" value="Transcribed_RNA"/>
</dbReference>
<dbReference type="InterPro" id="IPR036291">
    <property type="entry name" value="NAD(P)-bd_dom_sf"/>
</dbReference>
<dbReference type="Gene3D" id="3.40.366.10">
    <property type="entry name" value="Malonyl-Coenzyme A Acyl Carrier Protein, domain 2"/>
    <property type="match status" value="1"/>
</dbReference>
<dbReference type="SUPFAM" id="SSF53474">
    <property type="entry name" value="alpha/beta-Hydrolases"/>
    <property type="match status" value="1"/>
</dbReference>
<dbReference type="SUPFAM" id="SSF51735">
    <property type="entry name" value="NAD(P)-binding Rossmann-fold domains"/>
    <property type="match status" value="1"/>
</dbReference>
<evidence type="ECO:0000313" key="2">
    <source>
        <dbReference type="EMBL" id="JAG27530.1"/>
    </source>
</evidence>
<dbReference type="InterPro" id="IPR016035">
    <property type="entry name" value="Acyl_Trfase/lysoPLipase"/>
</dbReference>
<organism evidence="3">
    <name type="scientific">Lygus hesperus</name>
    <name type="common">Western plant bug</name>
    <dbReference type="NCBI Taxonomy" id="30085"/>
    <lineage>
        <taxon>Eukaryota</taxon>
        <taxon>Metazoa</taxon>
        <taxon>Ecdysozoa</taxon>
        <taxon>Arthropoda</taxon>
        <taxon>Hexapoda</taxon>
        <taxon>Insecta</taxon>
        <taxon>Pterygota</taxon>
        <taxon>Neoptera</taxon>
        <taxon>Paraneoptera</taxon>
        <taxon>Hemiptera</taxon>
        <taxon>Heteroptera</taxon>
        <taxon>Panheteroptera</taxon>
        <taxon>Cimicomorpha</taxon>
        <taxon>Miridae</taxon>
        <taxon>Mirini</taxon>
        <taxon>Lygus</taxon>
    </lineage>
</organism>
<dbReference type="Pfam" id="PF02801">
    <property type="entry name" value="Ketoacyl-synt_C"/>
    <property type="match status" value="1"/>
</dbReference>
<dbReference type="InterPro" id="IPR020843">
    <property type="entry name" value="ER"/>
</dbReference>
<dbReference type="CDD" id="cd00833">
    <property type="entry name" value="PKS"/>
    <property type="match status" value="1"/>
</dbReference>
<dbReference type="SUPFAM" id="SSF55048">
    <property type="entry name" value="Probable ACP-binding domain of malonyl-CoA ACP transacylase"/>
    <property type="match status" value="1"/>
</dbReference>
<dbReference type="InterPro" id="IPR016036">
    <property type="entry name" value="Malonyl_transacylase_ACP-bd"/>
</dbReference>
<gene>
    <name evidence="3" type="primary">Fasn_12</name>
    <name evidence="2" type="synonym">Fasn_6</name>
    <name evidence="3" type="ORF">CM83_51537</name>
    <name evidence="2" type="ORF">CM83_51540</name>
</gene>
<dbReference type="Gene3D" id="3.30.70.3290">
    <property type="match status" value="1"/>
</dbReference>
<protein>
    <submittedName>
        <fullName evidence="3">Fatty acid synthase</fullName>
    </submittedName>
</protein>
<dbReference type="Gene3D" id="3.90.180.10">
    <property type="entry name" value="Medium-chain alcohol dehydrogenases, catalytic domain"/>
    <property type="match status" value="1"/>
</dbReference>
<dbReference type="GO" id="GO:0016491">
    <property type="term" value="F:oxidoreductase activity"/>
    <property type="evidence" value="ECO:0007669"/>
    <property type="project" value="InterPro"/>
</dbReference>
<dbReference type="Pfam" id="PF00109">
    <property type="entry name" value="ketoacyl-synt"/>
    <property type="match status" value="1"/>
</dbReference>
<dbReference type="InterPro" id="IPR029058">
    <property type="entry name" value="AB_hydrolase_fold"/>
</dbReference>
<dbReference type="InterPro" id="IPR016039">
    <property type="entry name" value="Thiolase-like"/>
</dbReference>
<dbReference type="GO" id="GO:0006633">
    <property type="term" value="P:fatty acid biosynthetic process"/>
    <property type="evidence" value="ECO:0007669"/>
    <property type="project" value="UniProtKB-UniPathway"/>
</dbReference>
<evidence type="ECO:0000259" key="1">
    <source>
        <dbReference type="PROSITE" id="PS52004"/>
    </source>
</evidence>
<name>A0A0A9Y7D5_LYGHE</name>
<reference evidence="3" key="1">
    <citation type="journal article" date="2014" name="PLoS ONE">
        <title>Transcriptome-Based Identification of ABC Transporters in the Western Tarnished Plant Bug Lygus hesperus.</title>
        <authorList>
            <person name="Hull J.J."/>
            <person name="Chaney K."/>
            <person name="Geib S.M."/>
            <person name="Fabrick J.A."/>
            <person name="Brent C.S."/>
            <person name="Walsh D."/>
            <person name="Lavine L.C."/>
        </authorList>
    </citation>
    <scope>NUCLEOTIDE SEQUENCE</scope>
</reference>
<dbReference type="InterPro" id="IPR001227">
    <property type="entry name" value="Ac_transferase_dom_sf"/>
</dbReference>
<proteinExistence type="predicted"/>
<accession>A0A0A9Y7D5</accession>
<dbReference type="PROSITE" id="PS52004">
    <property type="entry name" value="KS3_2"/>
    <property type="match status" value="1"/>
</dbReference>
<dbReference type="SUPFAM" id="SSF52151">
    <property type="entry name" value="FabD/lysophospholipase-like"/>
    <property type="match status" value="1"/>
</dbReference>
<evidence type="ECO:0000313" key="3">
    <source>
        <dbReference type="EMBL" id="JAG27531.1"/>
    </source>
</evidence>
<dbReference type="InterPro" id="IPR050091">
    <property type="entry name" value="PKS_NRPS_Biosynth_Enz"/>
</dbReference>
<reference evidence="3" key="2">
    <citation type="submission" date="2014-07" db="EMBL/GenBank/DDBJ databases">
        <authorList>
            <person name="Hull J."/>
        </authorList>
    </citation>
    <scope>NUCLEOTIDE SEQUENCE</scope>
</reference>
<dbReference type="InterPro" id="IPR020841">
    <property type="entry name" value="PKS_Beta-ketoAc_synthase_dom"/>
</dbReference>
<dbReference type="InterPro" id="IPR014030">
    <property type="entry name" value="Ketoacyl_synth_N"/>
</dbReference>